<dbReference type="AlphaFoldDB" id="A0A427BSN0"/>
<reference evidence="1 2" key="1">
    <citation type="submission" date="2018-10" db="EMBL/GenBank/DDBJ databases">
        <title>Transmission dynamics of multidrug resistant bacteria on intensive care unit surfaces.</title>
        <authorList>
            <person name="D'Souza A.W."/>
            <person name="Potter R.F."/>
            <person name="Wallace M."/>
            <person name="Shupe A."/>
            <person name="Patel S."/>
            <person name="Sun S."/>
            <person name="Gul D."/>
            <person name="Kwon J.H."/>
            <person name="Andleeb S."/>
            <person name="Burnham C.-A.D."/>
            <person name="Dantas G."/>
        </authorList>
    </citation>
    <scope>NUCLEOTIDE SEQUENCE [LARGE SCALE GENOMIC DNA]</scope>
    <source>
        <strain evidence="1 2">WF_348</strain>
    </source>
</reference>
<name>A0A427BSN0_9FLAO</name>
<sequence>MKELVSKWNSLTADQKRAFGDRFITHDTNLEAWNKTFEELSELKKTRVLKNIKLINSDNLNYVKGSGIN</sequence>
<accession>A0A427BSN0</accession>
<dbReference type="Proteomes" id="UP000267844">
    <property type="component" value="Unassembled WGS sequence"/>
</dbReference>
<evidence type="ECO:0000313" key="1">
    <source>
        <dbReference type="EMBL" id="RRT94155.1"/>
    </source>
</evidence>
<dbReference type="EMBL" id="RHPO01000002">
    <property type="protein sequence ID" value="RRT94155.1"/>
    <property type="molecule type" value="Genomic_DNA"/>
</dbReference>
<dbReference type="RefSeq" id="WP_125348950.1">
    <property type="nucleotide sequence ID" value="NZ_RHPN01000002.1"/>
</dbReference>
<gene>
    <name evidence="1" type="ORF">EGI89_01970</name>
</gene>
<protein>
    <submittedName>
        <fullName evidence="1">Uncharacterized protein</fullName>
    </submittedName>
</protein>
<proteinExistence type="predicted"/>
<organism evidence="1 2">
    <name type="scientific">Empedobacter falsenii</name>
    <dbReference type="NCBI Taxonomy" id="343874"/>
    <lineage>
        <taxon>Bacteria</taxon>
        <taxon>Pseudomonadati</taxon>
        <taxon>Bacteroidota</taxon>
        <taxon>Flavobacteriia</taxon>
        <taxon>Flavobacteriales</taxon>
        <taxon>Weeksellaceae</taxon>
        <taxon>Empedobacter</taxon>
    </lineage>
</organism>
<comment type="caution">
    <text evidence="1">The sequence shown here is derived from an EMBL/GenBank/DDBJ whole genome shotgun (WGS) entry which is preliminary data.</text>
</comment>
<evidence type="ECO:0000313" key="2">
    <source>
        <dbReference type="Proteomes" id="UP000267844"/>
    </source>
</evidence>